<evidence type="ECO:0000256" key="1">
    <source>
        <dbReference type="SAM" id="MobiDB-lite"/>
    </source>
</evidence>
<accession>A0A1X6Z4A7</accession>
<dbReference type="EMBL" id="FWFN01000003">
    <property type="protein sequence ID" value="SLN38360.1"/>
    <property type="molecule type" value="Genomic_DNA"/>
</dbReference>
<keyword evidence="3" id="KW-1185">Reference proteome</keyword>
<evidence type="ECO:0000313" key="2">
    <source>
        <dbReference type="EMBL" id="SLN38360.1"/>
    </source>
</evidence>
<dbReference type="OrthoDB" id="7873953at2"/>
<protein>
    <submittedName>
        <fullName evidence="2">Uncharacterized protein</fullName>
    </submittedName>
</protein>
<feature type="region of interest" description="Disordered" evidence="1">
    <location>
        <begin position="73"/>
        <end position="94"/>
    </location>
</feature>
<name>A0A1X6Z4A7_9RHOB</name>
<proteinExistence type="predicted"/>
<sequence length="94" mass="10730">MPTTYDRTHAGYHGANPREAEYVLSKLSADQWMIDVLADLQEAARDRALYTSAEKLAQVSRVLQNEITRKRNDRMRSALQAGQEQGRMAASRRH</sequence>
<evidence type="ECO:0000313" key="3">
    <source>
        <dbReference type="Proteomes" id="UP000193963"/>
    </source>
</evidence>
<dbReference type="Proteomes" id="UP000193963">
    <property type="component" value="Unassembled WGS sequence"/>
</dbReference>
<dbReference type="AlphaFoldDB" id="A0A1X6Z4A7"/>
<dbReference type="RefSeq" id="WP_085887601.1">
    <property type="nucleotide sequence ID" value="NZ_FWFN01000003.1"/>
</dbReference>
<reference evidence="2 3" key="1">
    <citation type="submission" date="2017-03" db="EMBL/GenBank/DDBJ databases">
        <authorList>
            <person name="Afonso C.L."/>
            <person name="Miller P.J."/>
            <person name="Scott M.A."/>
            <person name="Spackman E."/>
            <person name="Goraichik I."/>
            <person name="Dimitrov K.M."/>
            <person name="Suarez D.L."/>
            <person name="Swayne D.E."/>
        </authorList>
    </citation>
    <scope>NUCLEOTIDE SEQUENCE [LARGE SCALE GENOMIC DNA]</scope>
    <source>
        <strain evidence="2 3">CECT 7751</strain>
    </source>
</reference>
<organism evidence="2 3">
    <name type="scientific">Pseudooceanicola marinus</name>
    <dbReference type="NCBI Taxonomy" id="396013"/>
    <lineage>
        <taxon>Bacteria</taxon>
        <taxon>Pseudomonadati</taxon>
        <taxon>Pseudomonadota</taxon>
        <taxon>Alphaproteobacteria</taxon>
        <taxon>Rhodobacterales</taxon>
        <taxon>Paracoccaceae</taxon>
        <taxon>Pseudooceanicola</taxon>
    </lineage>
</organism>
<gene>
    <name evidence="2" type="ORF">PSM7751_01729</name>
</gene>